<dbReference type="GO" id="GO:0005737">
    <property type="term" value="C:cytoplasm"/>
    <property type="evidence" value="ECO:0007669"/>
    <property type="project" value="TreeGrafter"/>
</dbReference>
<evidence type="ECO:0000259" key="1">
    <source>
        <dbReference type="Pfam" id="PF03099"/>
    </source>
</evidence>
<comment type="caution">
    <text evidence="2">The sequence shown here is derived from an EMBL/GenBank/DDBJ whole genome shotgun (WGS) entry which is preliminary data.</text>
</comment>
<reference evidence="2 3" key="1">
    <citation type="submission" date="2015-04" db="EMBL/GenBank/DDBJ databases">
        <title>Lasius niger genome sequencing.</title>
        <authorList>
            <person name="Konorov E.A."/>
            <person name="Nikitin M.A."/>
            <person name="Kirill M.V."/>
            <person name="Chang P."/>
        </authorList>
    </citation>
    <scope>NUCLEOTIDE SEQUENCE [LARGE SCALE GENOMIC DNA]</scope>
    <source>
        <tissue evidence="2">Whole</tissue>
    </source>
</reference>
<dbReference type="SUPFAM" id="SSF55681">
    <property type="entry name" value="Class II aaRS and biotin synthetases"/>
    <property type="match status" value="1"/>
</dbReference>
<dbReference type="EMBL" id="LBMM01013889">
    <property type="protein sequence ID" value="KMQ85439.1"/>
    <property type="molecule type" value="Genomic_DNA"/>
</dbReference>
<dbReference type="STRING" id="67767.A0A0J7K573"/>
<dbReference type="PaxDb" id="67767-A0A0J7K573"/>
<name>A0A0J7K573_LASNI</name>
<sequence>MMMNGLLKSMKHSLPRQIDVLIIFLAEGKVFLPLLRILKQQDAGRISVNGKPHRDFIQAAPYLIGIAVYEVLKRILLPELQAFLSLKWPNDLLWQGRKISGILIESAFESEVVNIVVGIGLNIVQSPKIPGRVLTSIRETGSPLITPEALAKNILTESKKWFSCWKIGRFPAIRREWLSRTCPKGTILEVGGGKSPVKGRFVGITDLGHLMIEDHNQKIKCLVTTEMR</sequence>
<dbReference type="InterPro" id="IPR004143">
    <property type="entry name" value="BPL_LPL_catalytic"/>
</dbReference>
<gene>
    <name evidence="2" type="ORF">RF55_16022</name>
</gene>
<dbReference type="GO" id="GO:0004077">
    <property type="term" value="F:biotin--[biotin carboxyl-carrier protein] ligase activity"/>
    <property type="evidence" value="ECO:0007669"/>
    <property type="project" value="TreeGrafter"/>
</dbReference>
<dbReference type="PANTHER" id="PTHR12835">
    <property type="entry name" value="BIOTIN PROTEIN LIGASE"/>
    <property type="match status" value="1"/>
</dbReference>
<feature type="domain" description="BPL/LPL catalytic" evidence="1">
    <location>
        <begin position="62"/>
        <end position="122"/>
    </location>
</feature>
<protein>
    <submittedName>
        <fullName evidence="2">Biotin operon repressor biotin--like protein</fullName>
    </submittedName>
</protein>
<dbReference type="AlphaFoldDB" id="A0A0J7K573"/>
<dbReference type="OrthoDB" id="10250105at2759"/>
<evidence type="ECO:0000313" key="2">
    <source>
        <dbReference type="EMBL" id="KMQ85439.1"/>
    </source>
</evidence>
<accession>A0A0J7K573</accession>
<dbReference type="PANTHER" id="PTHR12835:SF5">
    <property type="entry name" value="BIOTIN--PROTEIN LIGASE"/>
    <property type="match status" value="1"/>
</dbReference>
<evidence type="ECO:0000313" key="3">
    <source>
        <dbReference type="Proteomes" id="UP000036403"/>
    </source>
</evidence>
<dbReference type="Proteomes" id="UP000036403">
    <property type="component" value="Unassembled WGS sequence"/>
</dbReference>
<proteinExistence type="predicted"/>
<dbReference type="InterPro" id="IPR045864">
    <property type="entry name" value="aa-tRNA-synth_II/BPL/LPL"/>
</dbReference>
<organism evidence="2 3">
    <name type="scientific">Lasius niger</name>
    <name type="common">Black garden ant</name>
    <dbReference type="NCBI Taxonomy" id="67767"/>
    <lineage>
        <taxon>Eukaryota</taxon>
        <taxon>Metazoa</taxon>
        <taxon>Ecdysozoa</taxon>
        <taxon>Arthropoda</taxon>
        <taxon>Hexapoda</taxon>
        <taxon>Insecta</taxon>
        <taxon>Pterygota</taxon>
        <taxon>Neoptera</taxon>
        <taxon>Endopterygota</taxon>
        <taxon>Hymenoptera</taxon>
        <taxon>Apocrita</taxon>
        <taxon>Aculeata</taxon>
        <taxon>Formicoidea</taxon>
        <taxon>Formicidae</taxon>
        <taxon>Formicinae</taxon>
        <taxon>Lasius</taxon>
        <taxon>Lasius</taxon>
    </lineage>
</organism>
<keyword evidence="3" id="KW-1185">Reference proteome</keyword>
<dbReference type="Pfam" id="PF03099">
    <property type="entry name" value="BPL_LplA_LipB"/>
    <property type="match status" value="1"/>
</dbReference>
<dbReference type="Gene3D" id="3.30.930.10">
    <property type="entry name" value="Bira Bifunctional Protein, Domain 2"/>
    <property type="match status" value="1"/>
</dbReference>